<sequence>MGLGSASGPWAQTKDRKSVIACLNTLLFLSLHVFSTASWAIEFFRYSFPTAWFLSLTTYHITTSVNQKNSPSHHVRATKLGSHINLSNMRTMIASPSKFSIANFVRLFAL</sequence>
<proteinExistence type="predicted"/>
<reference evidence="1" key="1">
    <citation type="submission" date="2020-08" db="EMBL/GenBank/DDBJ databases">
        <title>Multicomponent nature underlies the extraordinary mechanical properties of spider dragline silk.</title>
        <authorList>
            <person name="Kono N."/>
            <person name="Nakamura H."/>
            <person name="Mori M."/>
            <person name="Yoshida Y."/>
            <person name="Ohtoshi R."/>
            <person name="Malay A.D."/>
            <person name="Moran D.A.P."/>
            <person name="Tomita M."/>
            <person name="Numata K."/>
            <person name="Arakawa K."/>
        </authorList>
    </citation>
    <scope>NUCLEOTIDE SEQUENCE</scope>
</reference>
<name>A0A8X6SCQ1_TRICX</name>
<gene>
    <name evidence="1" type="ORF">TNCV_482861</name>
</gene>
<comment type="caution">
    <text evidence="1">The sequence shown here is derived from an EMBL/GenBank/DDBJ whole genome shotgun (WGS) entry which is preliminary data.</text>
</comment>
<accession>A0A8X6SCQ1</accession>
<evidence type="ECO:0000313" key="1">
    <source>
        <dbReference type="EMBL" id="GFY06882.1"/>
    </source>
</evidence>
<evidence type="ECO:0000313" key="2">
    <source>
        <dbReference type="Proteomes" id="UP000887159"/>
    </source>
</evidence>
<protein>
    <submittedName>
        <fullName evidence="1">Uncharacterized protein</fullName>
    </submittedName>
</protein>
<dbReference type="AlphaFoldDB" id="A0A8X6SCQ1"/>
<keyword evidence="2" id="KW-1185">Reference proteome</keyword>
<dbReference type="EMBL" id="BMAU01021264">
    <property type="protein sequence ID" value="GFY06882.1"/>
    <property type="molecule type" value="Genomic_DNA"/>
</dbReference>
<dbReference type="Proteomes" id="UP000887159">
    <property type="component" value="Unassembled WGS sequence"/>
</dbReference>
<organism evidence="1 2">
    <name type="scientific">Trichonephila clavipes</name>
    <name type="common">Golden silk orbweaver</name>
    <name type="synonym">Nephila clavipes</name>
    <dbReference type="NCBI Taxonomy" id="2585209"/>
    <lineage>
        <taxon>Eukaryota</taxon>
        <taxon>Metazoa</taxon>
        <taxon>Ecdysozoa</taxon>
        <taxon>Arthropoda</taxon>
        <taxon>Chelicerata</taxon>
        <taxon>Arachnida</taxon>
        <taxon>Araneae</taxon>
        <taxon>Araneomorphae</taxon>
        <taxon>Entelegynae</taxon>
        <taxon>Araneoidea</taxon>
        <taxon>Nephilidae</taxon>
        <taxon>Trichonephila</taxon>
    </lineage>
</organism>